<keyword evidence="6" id="KW-0472">Membrane</keyword>
<evidence type="ECO:0000256" key="2">
    <source>
        <dbReference type="ARBA" id="ARBA00012528"/>
    </source>
</evidence>
<dbReference type="Gene3D" id="3.30.70.270">
    <property type="match status" value="1"/>
</dbReference>
<name>A0A454CW37_VIBHA</name>
<keyword evidence="5" id="KW-0175">Coiled coil</keyword>
<dbReference type="InterPro" id="IPR000160">
    <property type="entry name" value="GGDEF_dom"/>
</dbReference>
<dbReference type="InterPro" id="IPR011990">
    <property type="entry name" value="TPR-like_helical_dom_sf"/>
</dbReference>
<evidence type="ECO:0000256" key="4">
    <source>
        <dbReference type="PROSITE-ProRule" id="PRU00339"/>
    </source>
</evidence>
<sequence length="645" mass="73741">MRKSYVVTLLAALLWVVVAFALHDYWRKDSPSENIQQIISQDPQVLLAKSAQGEALLDVSALAYSDPERAQQALAAIGNTFSTELEKSYALYQQYRVARANDEPQLAAEYRGQLQTIARETEQPWLDAVLLADSAMQHTLHGRNDVGLTEIKLAIDIAKKEQINSLLPRFYNIAGALNNATNQLVDAQRYFLDAIDIANKVGQEAYKGTIYNNLGLLYLHIESWDRALEFIQKAQQIYLKRHAQGHKARGLQILYLNEAHVYNRQGNVKLARAAYEKSQEFYKATSTNLRHHLIQLKGKADMLLLEKQFTKALETTQQCVMLPSAADFPIEYGQCYLIMSKSQLALGDLDKAMQSAALSAAAFRSIEHQRWLIRVEEQKAKIFEQLGEYENALNSFKHFSANSKKQLLGKVYDLEQAFATEHIQRERDVLEVEKRLAESELDQEKLRFQIAIIWIAVCAVVLALTVSKVLATQRKNQELHQLSLLDPLTQLHNRRFYYDQIDHPAQLDAKTEYRVVLFDIDNFKDVNDIHGHEAGDRVLEGFAERLRLHVHAQELLIRWGGEEFLMLLRATDDLAKRLEEIRQHIDDALFETEEGSLHITTSVGVSHGGQIDTFTYNDEYFRRADKSLYEAKQNGKNQVVFPDGR</sequence>
<comment type="cofactor">
    <cofactor evidence="1">
        <name>Mg(2+)</name>
        <dbReference type="ChEBI" id="CHEBI:18420"/>
    </cofactor>
</comment>
<dbReference type="EC" id="2.7.7.65" evidence="2"/>
<dbReference type="NCBIfam" id="TIGR00254">
    <property type="entry name" value="GGDEF"/>
    <property type="match status" value="1"/>
</dbReference>
<dbReference type="Proteomes" id="UP000008367">
    <property type="component" value="Unassembled WGS sequence"/>
</dbReference>
<dbReference type="PROSITE" id="PS50005">
    <property type="entry name" value="TPR"/>
    <property type="match status" value="1"/>
</dbReference>
<evidence type="ECO:0000256" key="5">
    <source>
        <dbReference type="SAM" id="Coils"/>
    </source>
</evidence>
<feature type="domain" description="GGDEF" evidence="7">
    <location>
        <begin position="511"/>
        <end position="644"/>
    </location>
</feature>
<comment type="caution">
    <text evidence="8">The sequence shown here is derived from an EMBL/GenBank/DDBJ whole genome shotgun (WGS) entry which is preliminary data.</text>
</comment>
<evidence type="ECO:0000259" key="7">
    <source>
        <dbReference type="PROSITE" id="PS50887"/>
    </source>
</evidence>
<dbReference type="SMART" id="SM00028">
    <property type="entry name" value="TPR"/>
    <property type="match status" value="4"/>
</dbReference>
<feature type="transmembrane region" description="Helical" evidence="6">
    <location>
        <begin position="451"/>
        <end position="471"/>
    </location>
</feature>
<dbReference type="SUPFAM" id="SSF55073">
    <property type="entry name" value="Nucleotide cyclase"/>
    <property type="match status" value="1"/>
</dbReference>
<dbReference type="InterPro" id="IPR019734">
    <property type="entry name" value="TPR_rpt"/>
</dbReference>
<dbReference type="AlphaFoldDB" id="A0A454CW37"/>
<keyword evidence="4" id="KW-0802">TPR repeat</keyword>
<dbReference type="InterPro" id="IPR050469">
    <property type="entry name" value="Diguanylate_Cyclase"/>
</dbReference>
<protein>
    <recommendedName>
        <fullName evidence="2">diguanylate cyclase</fullName>
        <ecNumber evidence="2">2.7.7.65</ecNumber>
    </recommendedName>
</protein>
<organism evidence="8 9">
    <name type="scientific">Vibrio harveyi</name>
    <name type="common">Beneckea harveyi</name>
    <dbReference type="NCBI Taxonomy" id="669"/>
    <lineage>
        <taxon>Bacteria</taxon>
        <taxon>Pseudomonadati</taxon>
        <taxon>Pseudomonadota</taxon>
        <taxon>Gammaproteobacteria</taxon>
        <taxon>Vibrionales</taxon>
        <taxon>Vibrionaceae</taxon>
        <taxon>Vibrio</taxon>
    </lineage>
</organism>
<dbReference type="EMBL" id="AJSR01001578">
    <property type="protein sequence ID" value="EKM30600.1"/>
    <property type="molecule type" value="Genomic_DNA"/>
</dbReference>
<dbReference type="Pfam" id="PF13181">
    <property type="entry name" value="TPR_8"/>
    <property type="match status" value="1"/>
</dbReference>
<dbReference type="PANTHER" id="PTHR45138">
    <property type="entry name" value="REGULATORY COMPONENTS OF SENSORY TRANSDUCTION SYSTEM"/>
    <property type="match status" value="1"/>
</dbReference>
<proteinExistence type="predicted"/>
<dbReference type="SMART" id="SM00267">
    <property type="entry name" value="GGDEF"/>
    <property type="match status" value="1"/>
</dbReference>
<dbReference type="InterPro" id="IPR043128">
    <property type="entry name" value="Rev_trsase/Diguanyl_cyclase"/>
</dbReference>
<evidence type="ECO:0000256" key="3">
    <source>
        <dbReference type="ARBA" id="ARBA00034247"/>
    </source>
</evidence>
<dbReference type="Gene3D" id="1.25.40.10">
    <property type="entry name" value="Tetratricopeptide repeat domain"/>
    <property type="match status" value="2"/>
</dbReference>
<dbReference type="CDD" id="cd01949">
    <property type="entry name" value="GGDEF"/>
    <property type="match status" value="1"/>
</dbReference>
<dbReference type="FunFam" id="3.30.70.270:FF:000001">
    <property type="entry name" value="Diguanylate cyclase domain protein"/>
    <property type="match status" value="1"/>
</dbReference>
<feature type="repeat" description="TPR" evidence="4">
    <location>
        <begin position="208"/>
        <end position="241"/>
    </location>
</feature>
<feature type="coiled-coil region" evidence="5">
    <location>
        <begin position="420"/>
        <end position="447"/>
    </location>
</feature>
<accession>A0A454CW37</accession>
<dbReference type="PROSITE" id="PS50887">
    <property type="entry name" value="GGDEF"/>
    <property type="match status" value="1"/>
</dbReference>
<evidence type="ECO:0000313" key="8">
    <source>
        <dbReference type="EMBL" id="EKM30600.1"/>
    </source>
</evidence>
<dbReference type="InterPro" id="IPR029787">
    <property type="entry name" value="Nucleotide_cyclase"/>
</dbReference>
<evidence type="ECO:0000313" key="9">
    <source>
        <dbReference type="Proteomes" id="UP000008367"/>
    </source>
</evidence>
<gene>
    <name evidence="8" type="ORF">VCHENC02_3686</name>
</gene>
<dbReference type="GO" id="GO:0052621">
    <property type="term" value="F:diguanylate cyclase activity"/>
    <property type="evidence" value="ECO:0007669"/>
    <property type="project" value="UniProtKB-EC"/>
</dbReference>
<evidence type="ECO:0000256" key="1">
    <source>
        <dbReference type="ARBA" id="ARBA00001946"/>
    </source>
</evidence>
<comment type="catalytic activity">
    <reaction evidence="3">
        <text>2 GTP = 3',3'-c-di-GMP + 2 diphosphate</text>
        <dbReference type="Rhea" id="RHEA:24898"/>
        <dbReference type="ChEBI" id="CHEBI:33019"/>
        <dbReference type="ChEBI" id="CHEBI:37565"/>
        <dbReference type="ChEBI" id="CHEBI:58805"/>
        <dbReference type="EC" id="2.7.7.65"/>
    </reaction>
</comment>
<dbReference type="STRING" id="669.AL538_27005"/>
<dbReference type="RefSeq" id="WP_009701747.1">
    <property type="nucleotide sequence ID" value="NZ_BJKR01000029.1"/>
</dbReference>
<reference evidence="8 9" key="1">
    <citation type="submission" date="2012-10" db="EMBL/GenBank/DDBJ databases">
        <title>Genome sequence of Vibrio Cholerae HENC-02.</title>
        <authorList>
            <person name="Eppinger M."/>
            <person name="Hasan N.A."/>
            <person name="Sengamalay N."/>
            <person name="Hine E."/>
            <person name="Su Q."/>
            <person name="Daugherty S.C."/>
            <person name="Young S."/>
            <person name="Sadzewicz L."/>
            <person name="Tallon L."/>
            <person name="Cebula T.A."/>
            <person name="Ravel J."/>
            <person name="Colwell R.R."/>
        </authorList>
    </citation>
    <scope>NUCLEOTIDE SEQUENCE [LARGE SCALE GENOMIC DNA]</scope>
    <source>
        <strain evidence="8 9">HENC-02</strain>
    </source>
</reference>
<keyword evidence="6" id="KW-0812">Transmembrane</keyword>
<dbReference type="PANTHER" id="PTHR45138:SF9">
    <property type="entry name" value="DIGUANYLATE CYCLASE DGCM-RELATED"/>
    <property type="match status" value="1"/>
</dbReference>
<evidence type="ECO:0000256" key="6">
    <source>
        <dbReference type="SAM" id="Phobius"/>
    </source>
</evidence>
<dbReference type="Pfam" id="PF00990">
    <property type="entry name" value="GGDEF"/>
    <property type="match status" value="1"/>
</dbReference>
<keyword evidence="6" id="KW-1133">Transmembrane helix</keyword>
<dbReference type="SUPFAM" id="SSF48452">
    <property type="entry name" value="TPR-like"/>
    <property type="match status" value="2"/>
</dbReference>